<name>A0A1V2IFX5_9ACTN</name>
<feature type="compositionally biased region" description="Low complexity" evidence="1">
    <location>
        <begin position="157"/>
        <end position="182"/>
    </location>
</feature>
<evidence type="ECO:0000313" key="4">
    <source>
        <dbReference type="Proteomes" id="UP000188929"/>
    </source>
</evidence>
<feature type="transmembrane region" description="Helical" evidence="2">
    <location>
        <begin position="51"/>
        <end position="73"/>
    </location>
</feature>
<evidence type="ECO:0000256" key="2">
    <source>
        <dbReference type="SAM" id="Phobius"/>
    </source>
</evidence>
<dbReference type="OrthoDB" id="3214942at2"/>
<dbReference type="EMBL" id="MOMC01000013">
    <property type="protein sequence ID" value="ONH32112.1"/>
    <property type="molecule type" value="Genomic_DNA"/>
</dbReference>
<feature type="region of interest" description="Disordered" evidence="1">
    <location>
        <begin position="141"/>
        <end position="298"/>
    </location>
</feature>
<protein>
    <submittedName>
        <fullName evidence="3">Uncharacterized protein</fullName>
    </submittedName>
</protein>
<keyword evidence="4" id="KW-1185">Reference proteome</keyword>
<reference evidence="4" key="1">
    <citation type="submission" date="2016-10" db="EMBL/GenBank/DDBJ databases">
        <title>Frankia sp. NRRL B-16386 Genome sequencing.</title>
        <authorList>
            <person name="Ghodhbane-Gtari F."/>
            <person name="Swanson E."/>
            <person name="Gueddou A."/>
            <person name="Hezbri K."/>
            <person name="Ktari K."/>
            <person name="Nouioui I."/>
            <person name="Morris K."/>
            <person name="Simpson S."/>
            <person name="Abebe-Akele F."/>
            <person name="Thomas K."/>
            <person name="Gtari M."/>
            <person name="Tisa L.S."/>
        </authorList>
    </citation>
    <scope>NUCLEOTIDE SEQUENCE [LARGE SCALE GENOMIC DNA]</scope>
    <source>
        <strain evidence="4">NRRL B-16386</strain>
    </source>
</reference>
<sequence>MVKIAGRDVVTSDVGVVAGGLVVLISSFLPWMGIDWFYYRGSIHMGWASGPLAVVAIVLSFAAVGLAAARIITNLRLPAIGPVGPALLTVILGAVATLFILIRLVTVHPWDSRFGLYFGLVGAAALTGFSVVGLLASGEQIPGRGPVTGTPPWGQRPPYGQPYGQPYGHPGAAPAPYGQQPATPYPQPPATGYPQPPATGYGQPAPAPGYGQPTPAPGYGQPTPAPGYGQPTAPPAPGVGQPTPAPGSGQPPAPYGPPIHGQPPGTPAPGYGQAPPPGHDPAQQQPPQAGAPYGEQPS</sequence>
<dbReference type="STRING" id="1834516.BL253_06355"/>
<keyword evidence="2" id="KW-1133">Transmembrane helix</keyword>
<organism evidence="3 4">
    <name type="scientific">Pseudofrankia asymbiotica</name>
    <dbReference type="NCBI Taxonomy" id="1834516"/>
    <lineage>
        <taxon>Bacteria</taxon>
        <taxon>Bacillati</taxon>
        <taxon>Actinomycetota</taxon>
        <taxon>Actinomycetes</taxon>
        <taxon>Frankiales</taxon>
        <taxon>Frankiaceae</taxon>
        <taxon>Pseudofrankia</taxon>
    </lineage>
</organism>
<dbReference type="AlphaFoldDB" id="A0A1V2IFX5"/>
<proteinExistence type="predicted"/>
<feature type="compositionally biased region" description="Pro residues" evidence="1">
    <location>
        <begin position="232"/>
        <end position="267"/>
    </location>
</feature>
<evidence type="ECO:0000313" key="3">
    <source>
        <dbReference type="EMBL" id="ONH32112.1"/>
    </source>
</evidence>
<feature type="compositionally biased region" description="Low complexity" evidence="1">
    <location>
        <begin position="198"/>
        <end position="231"/>
    </location>
</feature>
<keyword evidence="2" id="KW-0472">Membrane</keyword>
<comment type="caution">
    <text evidence="3">The sequence shown here is derived from an EMBL/GenBank/DDBJ whole genome shotgun (WGS) entry which is preliminary data.</text>
</comment>
<gene>
    <name evidence="3" type="ORF">BL253_06355</name>
</gene>
<accession>A0A1V2IFX5</accession>
<feature type="transmembrane region" description="Helical" evidence="2">
    <location>
        <begin position="16"/>
        <end position="39"/>
    </location>
</feature>
<dbReference type="RefSeq" id="WP_076814435.1">
    <property type="nucleotide sequence ID" value="NZ_MOMC01000013.1"/>
</dbReference>
<dbReference type="Proteomes" id="UP000188929">
    <property type="component" value="Unassembled WGS sequence"/>
</dbReference>
<keyword evidence="2" id="KW-0812">Transmembrane</keyword>
<feature type="transmembrane region" description="Helical" evidence="2">
    <location>
        <begin position="114"/>
        <end position="136"/>
    </location>
</feature>
<feature type="transmembrane region" description="Helical" evidence="2">
    <location>
        <begin position="79"/>
        <end position="102"/>
    </location>
</feature>
<evidence type="ECO:0000256" key="1">
    <source>
        <dbReference type="SAM" id="MobiDB-lite"/>
    </source>
</evidence>
<feature type="compositionally biased region" description="Pro residues" evidence="1">
    <location>
        <begin position="183"/>
        <end position="197"/>
    </location>
</feature>
<feature type="compositionally biased region" description="Low complexity" evidence="1">
    <location>
        <begin position="280"/>
        <end position="298"/>
    </location>
</feature>